<dbReference type="RefSeq" id="WP_316655688.1">
    <property type="nucleotide sequence ID" value="NZ_CATYWO010000001.1"/>
</dbReference>
<dbReference type="PRINTS" id="PR00039">
    <property type="entry name" value="HTHLYSR"/>
</dbReference>
<evidence type="ECO:0000256" key="3">
    <source>
        <dbReference type="ARBA" id="ARBA00023125"/>
    </source>
</evidence>
<name>A0ABN9IJP7_9RALS</name>
<dbReference type="Pfam" id="PF00126">
    <property type="entry name" value="HTH_1"/>
    <property type="match status" value="1"/>
</dbReference>
<evidence type="ECO:0000256" key="2">
    <source>
        <dbReference type="ARBA" id="ARBA00023015"/>
    </source>
</evidence>
<comment type="caution">
    <text evidence="6">The sequence shown here is derived from an EMBL/GenBank/DDBJ whole genome shotgun (WGS) entry which is preliminary data.</text>
</comment>
<evidence type="ECO:0000259" key="5">
    <source>
        <dbReference type="PROSITE" id="PS50931"/>
    </source>
</evidence>
<reference evidence="6 7" key="1">
    <citation type="submission" date="2023-07" db="EMBL/GenBank/DDBJ databases">
        <authorList>
            <person name="Peeters C."/>
        </authorList>
    </citation>
    <scope>NUCLEOTIDE SEQUENCE [LARGE SCALE GENOMIC DNA]</scope>
    <source>
        <strain evidence="6 7">LMG 7141</strain>
    </source>
</reference>
<dbReference type="PROSITE" id="PS50931">
    <property type="entry name" value="HTH_LYSR"/>
    <property type="match status" value="1"/>
</dbReference>
<dbReference type="Gene3D" id="3.40.190.10">
    <property type="entry name" value="Periplasmic binding protein-like II"/>
    <property type="match status" value="2"/>
</dbReference>
<comment type="similarity">
    <text evidence="1">Belongs to the LysR transcriptional regulatory family.</text>
</comment>
<dbReference type="InterPro" id="IPR000847">
    <property type="entry name" value="LysR_HTH_N"/>
</dbReference>
<dbReference type="CDD" id="cd05466">
    <property type="entry name" value="PBP2_LTTR_substrate"/>
    <property type="match status" value="1"/>
</dbReference>
<dbReference type="InterPro" id="IPR036390">
    <property type="entry name" value="WH_DNA-bd_sf"/>
</dbReference>
<protein>
    <submittedName>
        <fullName evidence="6">HTH-type transcriptional regulator TsaR</fullName>
    </submittedName>
</protein>
<accession>A0ABN9IJP7</accession>
<keyword evidence="4" id="KW-0804">Transcription</keyword>
<dbReference type="Proteomes" id="UP001189616">
    <property type="component" value="Unassembled WGS sequence"/>
</dbReference>
<evidence type="ECO:0000256" key="4">
    <source>
        <dbReference type="ARBA" id="ARBA00023163"/>
    </source>
</evidence>
<dbReference type="PANTHER" id="PTHR30419:SF30">
    <property type="entry name" value="LYSR FAMILY TRANSCRIPTIONAL REGULATOR"/>
    <property type="match status" value="1"/>
</dbReference>
<keyword evidence="2" id="KW-0805">Transcription regulation</keyword>
<dbReference type="Gene3D" id="1.10.10.10">
    <property type="entry name" value="Winged helix-like DNA-binding domain superfamily/Winged helix DNA-binding domain"/>
    <property type="match status" value="1"/>
</dbReference>
<dbReference type="InterPro" id="IPR050950">
    <property type="entry name" value="HTH-type_LysR_regulators"/>
</dbReference>
<evidence type="ECO:0000256" key="1">
    <source>
        <dbReference type="ARBA" id="ARBA00009437"/>
    </source>
</evidence>
<organism evidence="6 7">
    <name type="scientific">Ralstonia condita</name>
    <dbReference type="NCBI Taxonomy" id="3058600"/>
    <lineage>
        <taxon>Bacteria</taxon>
        <taxon>Pseudomonadati</taxon>
        <taxon>Pseudomonadota</taxon>
        <taxon>Betaproteobacteria</taxon>
        <taxon>Burkholderiales</taxon>
        <taxon>Burkholderiaceae</taxon>
        <taxon>Ralstonia</taxon>
    </lineage>
</organism>
<evidence type="ECO:0000313" key="6">
    <source>
        <dbReference type="EMBL" id="CAJ0779962.1"/>
    </source>
</evidence>
<dbReference type="SUPFAM" id="SSF53850">
    <property type="entry name" value="Periplasmic binding protein-like II"/>
    <property type="match status" value="1"/>
</dbReference>
<dbReference type="PANTHER" id="PTHR30419">
    <property type="entry name" value="HTH-TYPE TRANSCRIPTIONAL REGULATOR YBHD"/>
    <property type="match status" value="1"/>
</dbReference>
<dbReference type="EMBL" id="CATYWO010000001">
    <property type="protein sequence ID" value="CAJ0779962.1"/>
    <property type="molecule type" value="Genomic_DNA"/>
</dbReference>
<keyword evidence="3" id="KW-0238">DNA-binding</keyword>
<dbReference type="InterPro" id="IPR005119">
    <property type="entry name" value="LysR_subst-bd"/>
</dbReference>
<dbReference type="InterPro" id="IPR036388">
    <property type="entry name" value="WH-like_DNA-bd_sf"/>
</dbReference>
<evidence type="ECO:0000313" key="7">
    <source>
        <dbReference type="Proteomes" id="UP001189616"/>
    </source>
</evidence>
<feature type="domain" description="HTH lysR-type" evidence="5">
    <location>
        <begin position="1"/>
        <end position="58"/>
    </location>
</feature>
<keyword evidence="7" id="KW-1185">Reference proteome</keyword>
<dbReference type="Pfam" id="PF03466">
    <property type="entry name" value="LysR_substrate"/>
    <property type="match status" value="1"/>
</dbReference>
<dbReference type="SUPFAM" id="SSF46785">
    <property type="entry name" value="Winged helix' DNA-binding domain"/>
    <property type="match status" value="1"/>
</dbReference>
<proteinExistence type="inferred from homology"/>
<gene>
    <name evidence="6" type="primary">tsaR_2</name>
    <name evidence="6" type="ORF">LMG7141_00953</name>
</gene>
<sequence length="308" mass="34028">MKLHQLRALAAIADAGSIQEASRVLHITQPALSKAIKELETSVGATLFVRSSKGIRLTPHGQRLVSHARLISENVRRAREDLEDMKGTVVSEIGFGVTPVTALMRPVAAVLDTFRREFPAARLRIQEMRSAQLLEQVREGMMDFALTSQLLPADGGLDCTPVCRVPSVIGARKDHPLRGARSLRELQQADWLTLDPLSDIHAPFSRLFANAGLELPGRVVECTSMNLALELCWKSDALLLLSAESVRHSVILQTIDFLAIEEPLPDRMVSLVTRDRHTLTWAAERLHSRLLAGLQGRHGYLEKLPASN</sequence>